<sequence length="390" mass="45709">MILDKTFPPDPRVENEAIELIKSGHEVFLFCLTYDNELLEELINGISVKRYKSNKLEYKLSALAYTVPFYSLIMKKKIASFLSHNTIEAVHVHDIRIAEAVFKANKKYKLPIILDLHDNMPEVMKFYPHMQKFPGKYIISLKRWKKKEEEFVKQSDKVITVSQEFVNELKERIKLPEDKIVLVPNTIRRTFYEKYTANERIKKKYENKFVILYLGDTHTRRGLLTAIEAVKEIRKEITNLKLVIVGKNTTDTILKAKVKELKLEENVDFEGWKDVSLFPSYIKISDICISPLHRNIQHDVAYANKLFQYMSLGKPLLVSNAIAQKNLIKRVEAGFVHEEKNVADFTKKVLTLYKEEQLRERLGKNGETFVRNEFTWDKTSKELINLYNSL</sequence>
<evidence type="ECO:0000259" key="3">
    <source>
        <dbReference type="Pfam" id="PF00534"/>
    </source>
</evidence>
<evidence type="ECO:0000259" key="4">
    <source>
        <dbReference type="Pfam" id="PF13439"/>
    </source>
</evidence>
<dbReference type="GO" id="GO:0016757">
    <property type="term" value="F:glycosyltransferase activity"/>
    <property type="evidence" value="ECO:0007669"/>
    <property type="project" value="UniProtKB-KW"/>
</dbReference>
<dbReference type="Pfam" id="PF13439">
    <property type="entry name" value="Glyco_transf_4"/>
    <property type="match status" value="1"/>
</dbReference>
<evidence type="ECO:0000313" key="5">
    <source>
        <dbReference type="EMBL" id="MDE1207322.1"/>
    </source>
</evidence>
<organism evidence="5 6">
    <name type="scientific">Tenacibaculum larymnensis</name>
    <dbReference type="NCBI Taxonomy" id="2878201"/>
    <lineage>
        <taxon>Bacteria</taxon>
        <taxon>Pseudomonadati</taxon>
        <taxon>Bacteroidota</taxon>
        <taxon>Flavobacteriia</taxon>
        <taxon>Flavobacteriales</taxon>
        <taxon>Flavobacteriaceae</taxon>
        <taxon>Tenacibaculum</taxon>
    </lineage>
</organism>
<dbReference type="EMBL" id="JAIWJY010000007">
    <property type="protein sequence ID" value="MDE1207322.1"/>
    <property type="molecule type" value="Genomic_DNA"/>
</dbReference>
<dbReference type="Pfam" id="PF00534">
    <property type="entry name" value="Glycos_transf_1"/>
    <property type="match status" value="1"/>
</dbReference>
<dbReference type="RefSeq" id="WP_274640413.1">
    <property type="nucleotide sequence ID" value="NZ_JAIWJY010000007.1"/>
</dbReference>
<dbReference type="InterPro" id="IPR028098">
    <property type="entry name" value="Glyco_trans_4-like_N"/>
</dbReference>
<accession>A0A9X4EV85</accession>
<keyword evidence="2" id="KW-0808">Transferase</keyword>
<protein>
    <submittedName>
        <fullName evidence="5">Glycosyltransferase family 4 protein</fullName>
    </submittedName>
</protein>
<gene>
    <name evidence="5" type="ORF">LCI24_11030</name>
</gene>
<proteinExistence type="predicted"/>
<dbReference type="AlphaFoldDB" id="A0A9X4EV85"/>
<dbReference type="Proteomes" id="UP001149303">
    <property type="component" value="Unassembled WGS sequence"/>
</dbReference>
<dbReference type="PANTHER" id="PTHR12526:SF629">
    <property type="entry name" value="TEICHURONIC ACID BIOSYNTHESIS GLYCOSYLTRANSFERASE TUAH-RELATED"/>
    <property type="match status" value="1"/>
</dbReference>
<feature type="domain" description="Glycosyl transferase family 1" evidence="3">
    <location>
        <begin position="198"/>
        <end position="367"/>
    </location>
</feature>
<dbReference type="Gene3D" id="3.40.50.2000">
    <property type="entry name" value="Glycogen Phosphorylase B"/>
    <property type="match status" value="2"/>
</dbReference>
<comment type="caution">
    <text evidence="5">The sequence shown here is derived from an EMBL/GenBank/DDBJ whole genome shotgun (WGS) entry which is preliminary data.</text>
</comment>
<name>A0A9X4EV85_9FLAO</name>
<reference evidence="5" key="1">
    <citation type="submission" date="2021-09" db="EMBL/GenBank/DDBJ databases">
        <authorList>
            <person name="Smyrli M."/>
        </authorList>
    </citation>
    <scope>NUCLEOTIDE SEQUENCE</scope>
    <source>
        <strain evidence="5">LAR25</strain>
    </source>
</reference>
<evidence type="ECO:0000313" key="6">
    <source>
        <dbReference type="Proteomes" id="UP001149303"/>
    </source>
</evidence>
<evidence type="ECO:0000256" key="1">
    <source>
        <dbReference type="ARBA" id="ARBA00022676"/>
    </source>
</evidence>
<dbReference type="PANTHER" id="PTHR12526">
    <property type="entry name" value="GLYCOSYLTRANSFERASE"/>
    <property type="match status" value="1"/>
</dbReference>
<dbReference type="SUPFAM" id="SSF53756">
    <property type="entry name" value="UDP-Glycosyltransferase/glycogen phosphorylase"/>
    <property type="match status" value="1"/>
</dbReference>
<keyword evidence="1" id="KW-0328">Glycosyltransferase</keyword>
<feature type="domain" description="Glycosyltransferase subfamily 4-like N-terminal" evidence="4">
    <location>
        <begin position="13"/>
        <end position="187"/>
    </location>
</feature>
<dbReference type="CDD" id="cd03801">
    <property type="entry name" value="GT4_PimA-like"/>
    <property type="match status" value="1"/>
</dbReference>
<keyword evidence="6" id="KW-1185">Reference proteome</keyword>
<evidence type="ECO:0000256" key="2">
    <source>
        <dbReference type="ARBA" id="ARBA00022679"/>
    </source>
</evidence>
<dbReference type="InterPro" id="IPR001296">
    <property type="entry name" value="Glyco_trans_1"/>
</dbReference>